<dbReference type="OrthoDB" id="692704at2759"/>
<evidence type="ECO:0000256" key="4">
    <source>
        <dbReference type="SAM" id="MobiDB-lite"/>
    </source>
</evidence>
<evidence type="ECO:0000256" key="2">
    <source>
        <dbReference type="ARBA" id="ARBA00023125"/>
    </source>
</evidence>
<dbReference type="GO" id="GO:0004803">
    <property type="term" value="F:transposase activity"/>
    <property type="evidence" value="ECO:0007669"/>
    <property type="project" value="InterPro"/>
</dbReference>
<evidence type="ECO:0000313" key="6">
    <source>
        <dbReference type="Proteomes" id="UP000604825"/>
    </source>
</evidence>
<dbReference type="PANTHER" id="PTHR31973">
    <property type="entry name" value="POLYPROTEIN, PUTATIVE-RELATED"/>
    <property type="match status" value="1"/>
</dbReference>
<feature type="compositionally biased region" description="Basic residues" evidence="4">
    <location>
        <begin position="363"/>
        <end position="382"/>
    </location>
</feature>
<keyword evidence="2" id="KW-0238">DNA-binding</keyword>
<dbReference type="GO" id="GO:0006313">
    <property type="term" value="P:DNA transposition"/>
    <property type="evidence" value="ECO:0007669"/>
    <property type="project" value="InterPro"/>
</dbReference>
<dbReference type="Proteomes" id="UP000604825">
    <property type="component" value="Unassembled WGS sequence"/>
</dbReference>
<evidence type="ECO:0008006" key="7">
    <source>
        <dbReference type="Google" id="ProtNLM"/>
    </source>
</evidence>
<reference evidence="5" key="1">
    <citation type="submission" date="2020-10" db="EMBL/GenBank/DDBJ databases">
        <authorList>
            <person name="Han B."/>
            <person name="Lu T."/>
            <person name="Zhao Q."/>
            <person name="Huang X."/>
            <person name="Zhao Y."/>
        </authorList>
    </citation>
    <scope>NUCLEOTIDE SEQUENCE</scope>
</reference>
<dbReference type="Pfam" id="PF00872">
    <property type="entry name" value="Transposase_mut"/>
    <property type="match status" value="1"/>
</dbReference>
<evidence type="ECO:0000313" key="5">
    <source>
        <dbReference type="EMBL" id="CAD6220921.1"/>
    </source>
</evidence>
<accession>A0A811N4X8</accession>
<evidence type="ECO:0000256" key="3">
    <source>
        <dbReference type="ARBA" id="ARBA00023172"/>
    </source>
</evidence>
<feature type="compositionally biased region" description="Basic residues" evidence="4">
    <location>
        <begin position="308"/>
        <end position="326"/>
    </location>
</feature>
<dbReference type="AlphaFoldDB" id="A0A811N4X8"/>
<dbReference type="GO" id="GO:0003677">
    <property type="term" value="F:DNA binding"/>
    <property type="evidence" value="ECO:0007669"/>
    <property type="project" value="UniProtKB-KW"/>
</dbReference>
<keyword evidence="6" id="KW-1185">Reference proteome</keyword>
<feature type="region of interest" description="Disordered" evidence="4">
    <location>
        <begin position="302"/>
        <end position="382"/>
    </location>
</feature>
<feature type="compositionally biased region" description="Basic residues" evidence="4">
    <location>
        <begin position="258"/>
        <end position="267"/>
    </location>
</feature>
<keyword evidence="1" id="KW-0815">Transposition</keyword>
<keyword evidence="3" id="KW-0233">DNA recombination</keyword>
<organism evidence="5 6">
    <name type="scientific">Miscanthus lutarioriparius</name>
    <dbReference type="NCBI Taxonomy" id="422564"/>
    <lineage>
        <taxon>Eukaryota</taxon>
        <taxon>Viridiplantae</taxon>
        <taxon>Streptophyta</taxon>
        <taxon>Embryophyta</taxon>
        <taxon>Tracheophyta</taxon>
        <taxon>Spermatophyta</taxon>
        <taxon>Magnoliopsida</taxon>
        <taxon>Liliopsida</taxon>
        <taxon>Poales</taxon>
        <taxon>Poaceae</taxon>
        <taxon>PACMAD clade</taxon>
        <taxon>Panicoideae</taxon>
        <taxon>Andropogonodae</taxon>
        <taxon>Andropogoneae</taxon>
        <taxon>Saccharinae</taxon>
        <taxon>Miscanthus</taxon>
    </lineage>
</organism>
<feature type="compositionally biased region" description="Basic and acidic residues" evidence="4">
    <location>
        <begin position="327"/>
        <end position="342"/>
    </location>
</feature>
<sequence>MDKLSVSIDAHKGLEAAVKTIFPQAEHRECFKHLMDNMKKNFRGAIYSKYMWPAARAYLSDNHEYFMSKVMAASAAVLPWLNEHHNLLWARSKFSHDIKCDYINNNLAESWNSWIKENKYLPVYALANAIREQTLKLLAKWTISRALKGTILSDVVHQMNAASKGLGHLKVTKGDRNQAEVSVVYKDEEVRRHVVYLDQKICTCREWERNPNMEQYIDMAFSVEKFKAAYAGVIPNITDRNQWPQADKGFKLQPPVAKPKKKTARRLRKKRILSCMERTGKATRQSKCDGCGELGHMKGSSNYPLIGTKKRKRTKKTKSIVGRKKAKTDAPKEGSSSKRLPLDEPVPLEMVVCEDHPAPAKKMTPRKKQLASKVKKASPTKT</sequence>
<dbReference type="InterPro" id="IPR001207">
    <property type="entry name" value="Transposase_mutator"/>
</dbReference>
<gene>
    <name evidence="5" type="ORF">NCGR_LOCUS14335</name>
</gene>
<dbReference type="PANTHER" id="PTHR31973:SF195">
    <property type="entry name" value="MUDR FAMILY TRANSPOSASE"/>
    <property type="match status" value="1"/>
</dbReference>
<protein>
    <recommendedName>
        <fullName evidence="7">Transposase</fullName>
    </recommendedName>
</protein>
<evidence type="ECO:0000256" key="1">
    <source>
        <dbReference type="ARBA" id="ARBA00022578"/>
    </source>
</evidence>
<proteinExistence type="predicted"/>
<dbReference type="EMBL" id="CAJGYO010000003">
    <property type="protein sequence ID" value="CAD6220921.1"/>
    <property type="molecule type" value="Genomic_DNA"/>
</dbReference>
<feature type="region of interest" description="Disordered" evidence="4">
    <location>
        <begin position="245"/>
        <end position="267"/>
    </location>
</feature>
<name>A0A811N4X8_9POAL</name>
<comment type="caution">
    <text evidence="5">The sequence shown here is derived from an EMBL/GenBank/DDBJ whole genome shotgun (WGS) entry which is preliminary data.</text>
</comment>